<evidence type="ECO:0000256" key="4">
    <source>
        <dbReference type="ARBA" id="ARBA00022691"/>
    </source>
</evidence>
<evidence type="ECO:0000256" key="5">
    <source>
        <dbReference type="ARBA" id="ARBA00023098"/>
    </source>
</evidence>
<dbReference type="InterPro" id="IPR050723">
    <property type="entry name" value="CFA/CMAS"/>
</dbReference>
<comment type="similarity">
    <text evidence="1">Belongs to the CFA/CMAS family.</text>
</comment>
<evidence type="ECO:0000313" key="7">
    <source>
        <dbReference type="EMBL" id="TNM31565.1"/>
    </source>
</evidence>
<dbReference type="AlphaFoldDB" id="A0A5C4V7F0"/>
<dbReference type="OrthoDB" id="9782855at2"/>
<dbReference type="InterPro" id="IPR003333">
    <property type="entry name" value="CMAS"/>
</dbReference>
<dbReference type="CDD" id="cd02440">
    <property type="entry name" value="AdoMet_MTases"/>
    <property type="match status" value="1"/>
</dbReference>
<gene>
    <name evidence="7" type="ORF">FH715_08350</name>
</gene>
<dbReference type="GO" id="GO:0008168">
    <property type="term" value="F:methyltransferase activity"/>
    <property type="evidence" value="ECO:0007669"/>
    <property type="project" value="UniProtKB-KW"/>
</dbReference>
<dbReference type="InterPro" id="IPR029063">
    <property type="entry name" value="SAM-dependent_MTases_sf"/>
</dbReference>
<dbReference type="Proteomes" id="UP000311713">
    <property type="component" value="Unassembled WGS sequence"/>
</dbReference>
<dbReference type="PANTHER" id="PTHR43667:SF1">
    <property type="entry name" value="CYCLOPROPANE-FATTY-ACYL-PHOSPHOLIPID SYNTHASE"/>
    <property type="match status" value="1"/>
</dbReference>
<keyword evidence="8" id="KW-1185">Reference proteome</keyword>
<name>A0A5C4V7F0_9ACTN</name>
<feature type="region of interest" description="Disordered" evidence="6">
    <location>
        <begin position="110"/>
        <end position="131"/>
    </location>
</feature>
<dbReference type="PANTHER" id="PTHR43667">
    <property type="entry name" value="CYCLOPROPANE-FATTY-ACYL-PHOSPHOLIPID SYNTHASE"/>
    <property type="match status" value="1"/>
</dbReference>
<dbReference type="PIRSF" id="PIRSF003085">
    <property type="entry name" value="CMAS"/>
    <property type="match status" value="1"/>
</dbReference>
<keyword evidence="2 7" id="KW-0489">Methyltransferase</keyword>
<dbReference type="EMBL" id="VDGT01000005">
    <property type="protein sequence ID" value="TNM31565.1"/>
    <property type="molecule type" value="Genomic_DNA"/>
</dbReference>
<dbReference type="SUPFAM" id="SSF53335">
    <property type="entry name" value="S-adenosyl-L-methionine-dependent methyltransferases"/>
    <property type="match status" value="1"/>
</dbReference>
<dbReference type="GO" id="GO:0008610">
    <property type="term" value="P:lipid biosynthetic process"/>
    <property type="evidence" value="ECO:0007669"/>
    <property type="project" value="InterPro"/>
</dbReference>
<accession>A0A5C4V7F0</accession>
<sequence>MTAARRLAPLVDRLLGGPPPLRLRLWDGSALGPADAQTVTLTSRRALRRLLWQPGELGVAQAYISGDLEVEGDLAQALRTAWAAGRAGTPRPGLRPGDRARALATLARLGAVGPPPRAPGRPARPRGRRHSRARDTAVISHHYDLSNAFYALLLDPSMAYSCALWTKPPGTPGHTLGDAQHDKLEAICRKLELTPGARLLDIGCGWGSLTLHAAAHHGARVTAVTLAGQQAAHVRRAALDRGLGERVEVRHQHYRELAGPGEYDVVASVEMGEHVGDASYPHFAALFHDRLRPGGRLLLQQMARGRHAPGGGPFIETYIAPDMTMRPLGDTLNLLESAGLETLTVESLRADYAHTVDAWRATLEAEWDRFVALVGRETARVWRLYLAGGGLAFEERRKGVHQILAERPTPPAASGGGAR</sequence>
<reference evidence="7 8" key="1">
    <citation type="submission" date="2019-06" db="EMBL/GenBank/DDBJ databases">
        <title>Draft genome of Streptomyces sedi sp. JCM16909.</title>
        <authorList>
            <person name="Klykleung N."/>
            <person name="Tanasupawat S."/>
            <person name="Kudo T."/>
            <person name="Yuki M."/>
            <person name="Ohkuma M."/>
        </authorList>
    </citation>
    <scope>NUCLEOTIDE SEQUENCE [LARGE SCALE GENOMIC DNA]</scope>
    <source>
        <strain evidence="7 8">JCM 16909</strain>
    </source>
</reference>
<dbReference type="GO" id="GO:0032259">
    <property type="term" value="P:methylation"/>
    <property type="evidence" value="ECO:0007669"/>
    <property type="project" value="UniProtKB-KW"/>
</dbReference>
<evidence type="ECO:0000256" key="1">
    <source>
        <dbReference type="ARBA" id="ARBA00010815"/>
    </source>
</evidence>
<proteinExistence type="inferred from homology"/>
<evidence type="ECO:0000313" key="8">
    <source>
        <dbReference type="Proteomes" id="UP000311713"/>
    </source>
</evidence>
<evidence type="ECO:0000256" key="3">
    <source>
        <dbReference type="ARBA" id="ARBA00022679"/>
    </source>
</evidence>
<comment type="caution">
    <text evidence="7">The sequence shown here is derived from an EMBL/GenBank/DDBJ whole genome shotgun (WGS) entry which is preliminary data.</text>
</comment>
<protein>
    <submittedName>
        <fullName evidence="7">Class I SAM-dependent methyltransferase</fullName>
    </submittedName>
</protein>
<keyword evidence="4" id="KW-0949">S-adenosyl-L-methionine</keyword>
<evidence type="ECO:0000256" key="2">
    <source>
        <dbReference type="ARBA" id="ARBA00022603"/>
    </source>
</evidence>
<evidence type="ECO:0000256" key="6">
    <source>
        <dbReference type="SAM" id="MobiDB-lite"/>
    </source>
</evidence>
<dbReference type="RefSeq" id="WP_139642365.1">
    <property type="nucleotide sequence ID" value="NZ_VDGT01000005.1"/>
</dbReference>
<dbReference type="Pfam" id="PF02353">
    <property type="entry name" value="CMAS"/>
    <property type="match status" value="1"/>
</dbReference>
<dbReference type="Gene3D" id="3.40.50.150">
    <property type="entry name" value="Vaccinia Virus protein VP39"/>
    <property type="match status" value="1"/>
</dbReference>
<organism evidence="7 8">
    <name type="scientific">Streptomyces sedi</name>
    <dbReference type="NCBI Taxonomy" id="555059"/>
    <lineage>
        <taxon>Bacteria</taxon>
        <taxon>Bacillati</taxon>
        <taxon>Actinomycetota</taxon>
        <taxon>Actinomycetes</taxon>
        <taxon>Kitasatosporales</taxon>
        <taxon>Streptomycetaceae</taxon>
        <taxon>Streptomyces</taxon>
    </lineage>
</organism>
<keyword evidence="3 7" id="KW-0808">Transferase</keyword>
<keyword evidence="5" id="KW-0443">Lipid metabolism</keyword>